<feature type="domain" description="BTB" evidence="1">
    <location>
        <begin position="16"/>
        <end position="85"/>
    </location>
</feature>
<evidence type="ECO:0000313" key="2">
    <source>
        <dbReference type="EMBL" id="KAK6533779.1"/>
    </source>
</evidence>
<dbReference type="AlphaFoldDB" id="A0AAV9X340"/>
<dbReference type="Gene3D" id="3.30.710.10">
    <property type="entry name" value="Potassium Channel Kv1.1, Chain A"/>
    <property type="match status" value="1"/>
</dbReference>
<reference evidence="2 3" key="1">
    <citation type="submission" date="2019-10" db="EMBL/GenBank/DDBJ databases">
        <authorList>
            <person name="Palmer J.M."/>
        </authorList>
    </citation>
    <scope>NUCLEOTIDE SEQUENCE [LARGE SCALE GENOMIC DNA]</scope>
    <source>
        <strain evidence="2 3">TWF694</strain>
    </source>
</reference>
<comment type="caution">
    <text evidence="2">The sequence shown here is derived from an EMBL/GenBank/DDBJ whole genome shotgun (WGS) entry which is preliminary data.</text>
</comment>
<dbReference type="Proteomes" id="UP001365542">
    <property type="component" value="Unassembled WGS sequence"/>
</dbReference>
<dbReference type="SMART" id="SM00225">
    <property type="entry name" value="BTB"/>
    <property type="match status" value="1"/>
</dbReference>
<evidence type="ECO:0000313" key="3">
    <source>
        <dbReference type="Proteomes" id="UP001365542"/>
    </source>
</evidence>
<dbReference type="PROSITE" id="PS50097">
    <property type="entry name" value="BTB"/>
    <property type="match status" value="1"/>
</dbReference>
<dbReference type="PANTHER" id="PTHR47843">
    <property type="entry name" value="BTB DOMAIN-CONTAINING PROTEIN-RELATED"/>
    <property type="match status" value="1"/>
</dbReference>
<dbReference type="Pfam" id="PF00651">
    <property type="entry name" value="BTB"/>
    <property type="match status" value="1"/>
</dbReference>
<name>A0AAV9X340_9PEZI</name>
<dbReference type="EMBL" id="JAVHJO010000011">
    <property type="protein sequence ID" value="KAK6533779.1"/>
    <property type="molecule type" value="Genomic_DNA"/>
</dbReference>
<evidence type="ECO:0000259" key="1">
    <source>
        <dbReference type="PROSITE" id="PS50097"/>
    </source>
</evidence>
<dbReference type="InterPro" id="IPR011333">
    <property type="entry name" value="SKP1/BTB/POZ_sf"/>
</dbReference>
<keyword evidence="3" id="KW-1185">Reference proteome</keyword>
<protein>
    <submittedName>
        <fullName evidence="2">Kelch-like protein 10</fullName>
    </submittedName>
</protein>
<organism evidence="2 3">
    <name type="scientific">Orbilia ellipsospora</name>
    <dbReference type="NCBI Taxonomy" id="2528407"/>
    <lineage>
        <taxon>Eukaryota</taxon>
        <taxon>Fungi</taxon>
        <taxon>Dikarya</taxon>
        <taxon>Ascomycota</taxon>
        <taxon>Pezizomycotina</taxon>
        <taxon>Orbiliomycetes</taxon>
        <taxon>Orbiliales</taxon>
        <taxon>Orbiliaceae</taxon>
        <taxon>Orbilia</taxon>
    </lineage>
</organism>
<dbReference type="InterPro" id="IPR000210">
    <property type="entry name" value="BTB/POZ_dom"/>
</dbReference>
<dbReference type="SUPFAM" id="SSF54695">
    <property type="entry name" value="POZ domain"/>
    <property type="match status" value="1"/>
</dbReference>
<accession>A0AAV9X340</accession>
<gene>
    <name evidence="2" type="primary">KLHL10</name>
    <name evidence="2" type="ORF">TWF694_002709</name>
</gene>
<sequence length="232" mass="27669">MSYDYQDSDIFLYKDPDIELVIGPAEEILSAHEYTLASQSAFFKSSLTCGLKETQTKRIKLPEIECHIMGTILRWIYRQPLVIFSFEEWFFEDLKDILAAADFLQIRGIAQEYARMADYEIKSRCLDLWPGPPWSPDDCKFIVATLNEIYRYKDEDWLGIRVLRKMVDNFVAKDKDEISRLEDKFFFRFRKFLMELEEPNAKFLQDMSHIFSGLYIDSIWPDELNYHDKSWQ</sequence>
<dbReference type="CDD" id="cd18186">
    <property type="entry name" value="BTB_POZ_ZBTB_KLHL-like"/>
    <property type="match status" value="1"/>
</dbReference>
<proteinExistence type="predicted"/>